<dbReference type="Proteomes" id="UP000773064">
    <property type="component" value="Unassembled WGS sequence"/>
</dbReference>
<evidence type="ECO:0000256" key="2">
    <source>
        <dbReference type="ARBA" id="ARBA00012758"/>
    </source>
</evidence>
<proteinExistence type="inferred from homology"/>
<feature type="domain" description="Glycosyl hydrolase family 32 N-terminal" evidence="5">
    <location>
        <begin position="8"/>
        <end position="289"/>
    </location>
</feature>
<dbReference type="InterPro" id="IPR051214">
    <property type="entry name" value="GH32_Enzymes"/>
</dbReference>
<dbReference type="EMBL" id="JAFEJS010000008">
    <property type="protein sequence ID" value="MBT1173309.1"/>
    <property type="molecule type" value="Genomic_DNA"/>
</dbReference>
<accession>A0ABS5UQY1</accession>
<evidence type="ECO:0000313" key="7">
    <source>
        <dbReference type="Proteomes" id="UP000773064"/>
    </source>
</evidence>
<keyword evidence="3" id="KW-0378">Hydrolase</keyword>
<evidence type="ECO:0000256" key="3">
    <source>
        <dbReference type="ARBA" id="ARBA00022801"/>
    </source>
</evidence>
<sequence length="480" mass="54767">MNNTIFYKPAEGWVGDVIPYCEGEEFHLFYLHERRESPREGMSWRLVTTKDFVHYEDRGDRLVHGTAQDPDFNAYTGSVVKDHDGRHHLFYTGHNPRHCGDNGLPLQRVMHAVSEDGMATWHKIPADIFGAPVGYEQSDWRDPFVFWDEESKIWRLVLAARHTSGADRRRGVVAQCVSKDLSRWEIAEPLWDPGRYITQECPDVFFWNGWWYLVYSEFSDAFATRYRMSRSLEGPWVAPSSGKDSVDGRAFYAAKTAQRDGRRLFFGWIPSRIGESDEGAWQWAGTMSVSEGTQNADGSLSFRIPHEVKSAFSDLMWNDVGNHAVGRSDGYDAKMFDLDVPRCALLHGTFEIGEDRADAGVIVKASKDGDLGHIIRFEPKRSRMVVDRWPRPRTGGEQWQISGDVPFAVELERPCDLPVGRHEFDIIIEDDICVVNLDQDVMLSTRLETSWGSSFGVFSNDGVTRFSDFAVLTRNTEETK</sequence>
<dbReference type="Pfam" id="PF00251">
    <property type="entry name" value="Glyco_hydro_32N"/>
    <property type="match status" value="1"/>
</dbReference>
<dbReference type="EC" id="3.2.1.26" evidence="2"/>
<dbReference type="PANTHER" id="PTHR43101">
    <property type="entry name" value="BETA-FRUCTOSIDASE"/>
    <property type="match status" value="1"/>
</dbReference>
<comment type="similarity">
    <text evidence="1">Belongs to the glycosyl hydrolase 32 family.</text>
</comment>
<name>A0ABS5UQY1_9BIFI</name>
<organism evidence="6 7">
    <name type="scientific">Bifidobacterium santillanense</name>
    <dbReference type="NCBI Taxonomy" id="2809028"/>
    <lineage>
        <taxon>Bacteria</taxon>
        <taxon>Bacillati</taxon>
        <taxon>Actinomycetota</taxon>
        <taxon>Actinomycetes</taxon>
        <taxon>Bifidobacteriales</taxon>
        <taxon>Bifidobacteriaceae</taxon>
        <taxon>Bifidobacterium</taxon>
    </lineage>
</organism>
<evidence type="ECO:0000256" key="1">
    <source>
        <dbReference type="ARBA" id="ARBA00009902"/>
    </source>
</evidence>
<dbReference type="PANTHER" id="PTHR43101:SF1">
    <property type="entry name" value="BETA-FRUCTOSIDASE"/>
    <property type="match status" value="1"/>
</dbReference>
<protein>
    <recommendedName>
        <fullName evidence="2">beta-fructofuranosidase</fullName>
        <ecNumber evidence="2">3.2.1.26</ecNumber>
    </recommendedName>
</protein>
<dbReference type="InterPro" id="IPR023296">
    <property type="entry name" value="Glyco_hydro_beta-prop_sf"/>
</dbReference>
<dbReference type="SUPFAM" id="SSF75005">
    <property type="entry name" value="Arabinanase/levansucrase/invertase"/>
    <property type="match status" value="1"/>
</dbReference>
<dbReference type="InterPro" id="IPR001362">
    <property type="entry name" value="Glyco_hydro_32"/>
</dbReference>
<dbReference type="RefSeq" id="WP_214358564.1">
    <property type="nucleotide sequence ID" value="NZ_JAFEJS010000008.1"/>
</dbReference>
<evidence type="ECO:0000259" key="5">
    <source>
        <dbReference type="Pfam" id="PF00251"/>
    </source>
</evidence>
<comment type="caution">
    <text evidence="6">The sequence shown here is derived from an EMBL/GenBank/DDBJ whole genome shotgun (WGS) entry which is preliminary data.</text>
</comment>
<dbReference type="InterPro" id="IPR013148">
    <property type="entry name" value="Glyco_hydro_32_N"/>
</dbReference>
<dbReference type="SMART" id="SM00640">
    <property type="entry name" value="Glyco_32"/>
    <property type="match status" value="1"/>
</dbReference>
<keyword evidence="7" id="KW-1185">Reference proteome</keyword>
<gene>
    <name evidence="6" type="ORF">JS528_08090</name>
</gene>
<keyword evidence="4" id="KW-0326">Glycosidase</keyword>
<evidence type="ECO:0000313" key="6">
    <source>
        <dbReference type="EMBL" id="MBT1173309.1"/>
    </source>
</evidence>
<reference evidence="6 7" key="1">
    <citation type="journal article" date="2021" name="Environ. Microbiol.">
        <title>Genetic insights into the dark matter of the mammalian gut microbiota through targeted genome reconstruction.</title>
        <authorList>
            <person name="Lugli G.A."/>
            <person name="Alessandri G."/>
            <person name="Milani C."/>
            <person name="Viappiani A."/>
            <person name="Fontana F."/>
            <person name="Tarracchini C."/>
            <person name="Mancabelli L."/>
            <person name="Argentini C."/>
            <person name="Ruiz L."/>
            <person name="Margolles A."/>
            <person name="van Sinderen D."/>
            <person name="Turroni F."/>
            <person name="Ventura M."/>
        </authorList>
    </citation>
    <scope>NUCLEOTIDE SEQUENCE [LARGE SCALE GENOMIC DNA]</scope>
    <source>
        <strain evidence="6 7">MA2</strain>
    </source>
</reference>
<evidence type="ECO:0000256" key="4">
    <source>
        <dbReference type="ARBA" id="ARBA00023295"/>
    </source>
</evidence>
<dbReference type="Gene3D" id="2.115.10.20">
    <property type="entry name" value="Glycosyl hydrolase domain, family 43"/>
    <property type="match status" value="1"/>
</dbReference>
<dbReference type="CDD" id="cd08995">
    <property type="entry name" value="GH32_EcAec43-like"/>
    <property type="match status" value="1"/>
</dbReference>